<dbReference type="Proteomes" id="UP000306628">
    <property type="component" value="Unassembled WGS sequence"/>
</dbReference>
<protein>
    <recommendedName>
        <fullName evidence="3">Pyoverdine/dityrosine biosynthesis protein</fullName>
    </recommendedName>
</protein>
<accession>A0A5S4FMJ9</accession>
<organism evidence="1 2">
    <name type="scientific">Nonomuraea zeae</name>
    <dbReference type="NCBI Taxonomy" id="1642303"/>
    <lineage>
        <taxon>Bacteria</taxon>
        <taxon>Bacillati</taxon>
        <taxon>Actinomycetota</taxon>
        <taxon>Actinomycetes</taxon>
        <taxon>Streptosporangiales</taxon>
        <taxon>Streptosporangiaceae</taxon>
        <taxon>Nonomuraea</taxon>
    </lineage>
</organism>
<gene>
    <name evidence="1" type="ORF">ETD85_50225</name>
</gene>
<dbReference type="AlphaFoldDB" id="A0A5S4FMJ9"/>
<evidence type="ECO:0008006" key="3">
    <source>
        <dbReference type="Google" id="ProtNLM"/>
    </source>
</evidence>
<dbReference type="Pfam" id="PF05141">
    <property type="entry name" value="DIT1_PvcA"/>
    <property type="match status" value="1"/>
</dbReference>
<dbReference type="OrthoDB" id="5164599at2"/>
<evidence type="ECO:0000313" key="1">
    <source>
        <dbReference type="EMBL" id="TMR21957.1"/>
    </source>
</evidence>
<dbReference type="Gene3D" id="3.40.50.1000">
    <property type="entry name" value="HAD superfamily/HAD-like"/>
    <property type="match status" value="1"/>
</dbReference>
<dbReference type="InterPro" id="IPR023214">
    <property type="entry name" value="HAD_sf"/>
</dbReference>
<keyword evidence="2" id="KW-1185">Reference proteome</keyword>
<dbReference type="InterPro" id="IPR007817">
    <property type="entry name" value="Isocyanide_synthase_DIT1"/>
</dbReference>
<comment type="caution">
    <text evidence="1">The sequence shown here is derived from an EMBL/GenBank/DDBJ whole genome shotgun (WGS) entry which is preliminary data.</text>
</comment>
<dbReference type="RefSeq" id="WP_138696944.1">
    <property type="nucleotide sequence ID" value="NZ_JBHSAZ010000107.1"/>
</dbReference>
<proteinExistence type="predicted"/>
<evidence type="ECO:0000313" key="2">
    <source>
        <dbReference type="Proteomes" id="UP000306628"/>
    </source>
</evidence>
<reference evidence="1 2" key="1">
    <citation type="submission" date="2019-05" db="EMBL/GenBank/DDBJ databases">
        <title>Draft genome sequence of Nonomuraea zeae DSM 100528.</title>
        <authorList>
            <person name="Saricaoglu S."/>
            <person name="Isik K."/>
        </authorList>
    </citation>
    <scope>NUCLEOTIDE SEQUENCE [LARGE SCALE GENOMIC DNA]</scope>
    <source>
        <strain evidence="1 2">DSM 100528</strain>
    </source>
</reference>
<dbReference type="EMBL" id="VCKX01000286">
    <property type="protein sequence ID" value="TMR21957.1"/>
    <property type="molecule type" value="Genomic_DNA"/>
</dbReference>
<name>A0A5S4FMJ9_9ACTN</name>
<sequence length="843" mass="91893">MSAAASREGPVPGTLFSSLAETDPALRLHCAVERDGATYPRHPVHGTATRVVDPDGIRSGAGGLPASLARVFRIAADRYGAGIGVPRFEVDQDGRATGRVVVPDAAVEELDERTARRGLAELTGLLTTLGRLAGLPEHAVQHTLATELRFLSPRTAGLLDPAGTGPVHTVGHHQHAVLSEVLRRVAERARLRRDDPALKPPAVLLDIDLCALDPRARVARALGAVGVDPRGLAALPSYHRPAWDLWARETGVDADHLAFCHAFFRPWDNLRWDTPVPGLARFVWDVYDAGGRVVFNTGRRERVREHTEHALARAGITRPRIAFQPDDRRRAVHELKAENLRLFADLDIVAVFDDICENRQAMAKKLTGAQFVAVALPGYVQEPAHDGAEVIGSFETVPRCARTARAPGLPRLSHANSLAELPLAEMSAGELAFEHAVQLGERESMEIVDALLRDADRAAIRTAANAPKTDDLADTVYHLFMRPQFRKGARANFSLAMARRELGPHMADGAPIPIVTRGFPVKFPYNSLKTMGSRPDLSELASLIRLRELQRTVRHVYPPGLAITVLADGKHFRQHPPDLIRDYQRKLAFYHVLAGGTEVLTIADLNAVAEQRMGAAAMRRYAVLVPQREAEIRDTLAGLDVTAAPAPALEQATRRTARTAGGHRAGDSAPPHFESLFRSLMYTVPLTGERRDAAFARQVYADLFNLTGQDVPRRVAAARRAVLATAWSDTIRYLAVQGADRELGFDRAMFSGGIRLTPNPRRGSLGFTYLGGASILPWHGTAALDASGRVSTDFAISLLDQGFVPAYSPLLGSGQPWVMVPVTATEGGRLQRRFLAGVRLRRR</sequence>